<dbReference type="SUPFAM" id="SSF140931">
    <property type="entry name" value="Fic-like"/>
    <property type="match status" value="1"/>
</dbReference>
<protein>
    <submittedName>
        <fullName evidence="1">Cell filamentation protein Fic</fullName>
    </submittedName>
</protein>
<dbReference type="RefSeq" id="WP_064024728.1">
    <property type="nucleotide sequence ID" value="NZ_CP023669.1"/>
</dbReference>
<dbReference type="InterPro" id="IPR036597">
    <property type="entry name" value="Fido-like_dom_sf"/>
</dbReference>
<dbReference type="PANTHER" id="PTHR13504:SF38">
    <property type="entry name" value="FIDO DOMAIN-CONTAINING PROTEIN"/>
    <property type="match status" value="1"/>
</dbReference>
<dbReference type="Pfam" id="PF02661">
    <property type="entry name" value="Fic"/>
    <property type="match status" value="1"/>
</dbReference>
<keyword evidence="2" id="KW-1185">Reference proteome</keyword>
<accession>A0A291IHT8</accession>
<dbReference type="AlphaFoldDB" id="A0A291IHT8"/>
<dbReference type="PANTHER" id="PTHR13504">
    <property type="entry name" value="FIDO DOMAIN-CONTAINING PROTEIN DDB_G0283145"/>
    <property type="match status" value="1"/>
</dbReference>
<dbReference type="EMBL" id="LUUL01000039">
    <property type="protein sequence ID" value="OAI29446.1"/>
    <property type="molecule type" value="Genomic_DNA"/>
</dbReference>
<dbReference type="Gene3D" id="1.10.3290.10">
    <property type="entry name" value="Fido-like domain"/>
    <property type="match status" value="1"/>
</dbReference>
<organism evidence="1 2">
    <name type="scientific">Methylomonas koyamae</name>
    <dbReference type="NCBI Taxonomy" id="702114"/>
    <lineage>
        <taxon>Bacteria</taxon>
        <taxon>Pseudomonadati</taxon>
        <taxon>Pseudomonadota</taxon>
        <taxon>Gammaproteobacteria</taxon>
        <taxon>Methylococcales</taxon>
        <taxon>Methylococcaceae</taxon>
        <taxon>Methylomonas</taxon>
    </lineage>
</organism>
<dbReference type="InterPro" id="IPR040198">
    <property type="entry name" value="Fido_containing"/>
</dbReference>
<gene>
    <name evidence="1" type="ORF">A1356_23175</name>
</gene>
<dbReference type="KEGG" id="mko:MKLM6_1467"/>
<evidence type="ECO:0000313" key="2">
    <source>
        <dbReference type="Proteomes" id="UP000077734"/>
    </source>
</evidence>
<comment type="caution">
    <text evidence="1">The sequence shown here is derived from an EMBL/GenBank/DDBJ whole genome shotgun (WGS) entry which is preliminary data.</text>
</comment>
<dbReference type="InterPro" id="IPR003812">
    <property type="entry name" value="Fido"/>
</dbReference>
<reference evidence="1 2" key="1">
    <citation type="submission" date="2016-03" db="EMBL/GenBank/DDBJ databases">
        <authorList>
            <person name="Heylen K."/>
            <person name="De Vos P."/>
            <person name="Vekeman B."/>
        </authorList>
    </citation>
    <scope>NUCLEOTIDE SEQUENCE [LARGE SCALE GENOMIC DNA]</scope>
    <source>
        <strain evidence="1 2">R-49807</strain>
    </source>
</reference>
<dbReference type="Proteomes" id="UP000077734">
    <property type="component" value="Unassembled WGS sequence"/>
</dbReference>
<evidence type="ECO:0000313" key="1">
    <source>
        <dbReference type="EMBL" id="OAI29446.1"/>
    </source>
</evidence>
<sequence length="240" mass="27282">MFERCDQLKAELDARRPLPPQTLKSLHDHWVLEWTYNSNAIEGNTLTLKETKVVLEGITIGGKSMREHFEVINHKEAIDYVEAVIAGDEVFSERLIKAIHQLVLKNIDSPNAGVYRHENVLIAGSSHRPPDFLHVPEQMAELVQAYHAFTGHPIERAARLHVDFVKIHPFVDGNGRTARLLMNFDLMKSGFLPVIFQAADRLEYYEALDKAHTQNDYQDFLQLSEAAEIKAFDTVLSLLG</sequence>
<dbReference type="PROSITE" id="PS51459">
    <property type="entry name" value="FIDO"/>
    <property type="match status" value="1"/>
</dbReference>
<proteinExistence type="predicted"/>
<name>A0A291IHT8_9GAMM</name>